<dbReference type="Pfam" id="PF10711">
    <property type="entry name" value="DUF2513"/>
    <property type="match status" value="1"/>
</dbReference>
<dbReference type="RefSeq" id="WP_243068972.1">
    <property type="nucleotide sequence ID" value="NZ_JAIVFK010000057.1"/>
</dbReference>
<dbReference type="Proteomes" id="UP001139104">
    <property type="component" value="Unassembled WGS sequence"/>
</dbReference>
<keyword evidence="2" id="KW-1185">Reference proteome</keyword>
<sequence>MKRDMDLVRELLLKLEALDIPPGVVRPLSPYNPAMAVNGFTGDEVGHHLRMLVSGNLVETAGSQSFGPDGSLVFRQISWAGHDFLDSVRDPEIWAKTKKGAAAAGGFTVDLLKDLAKGLVKKQIEEFTGVKL</sequence>
<evidence type="ECO:0000313" key="1">
    <source>
        <dbReference type="EMBL" id="MCI4684941.1"/>
    </source>
</evidence>
<protein>
    <submittedName>
        <fullName evidence="1">DUF2513 domain-containing protein</fullName>
    </submittedName>
</protein>
<dbReference type="InterPro" id="IPR019650">
    <property type="entry name" value="DUF2513"/>
</dbReference>
<comment type="caution">
    <text evidence="1">The sequence shown here is derived from an EMBL/GenBank/DDBJ whole genome shotgun (WGS) entry which is preliminary data.</text>
</comment>
<reference evidence="1" key="1">
    <citation type="journal article" date="2022" name="ISME J.">
        <title>Identification of active gaseous-alkane degraders at natural gas seeps.</title>
        <authorList>
            <person name="Farhan Ul Haque M."/>
            <person name="Hernandez M."/>
            <person name="Crombie A.T."/>
            <person name="Murrell J.C."/>
        </authorList>
    </citation>
    <scope>NUCLEOTIDE SEQUENCE</scope>
    <source>
        <strain evidence="1">PC2</strain>
    </source>
</reference>
<organism evidence="1 2">
    <name type="scientific">Candidatus Rhodoblastus alkanivorans</name>
    <dbReference type="NCBI Taxonomy" id="2954117"/>
    <lineage>
        <taxon>Bacteria</taxon>
        <taxon>Pseudomonadati</taxon>
        <taxon>Pseudomonadota</taxon>
        <taxon>Alphaproteobacteria</taxon>
        <taxon>Hyphomicrobiales</taxon>
        <taxon>Rhodoblastaceae</taxon>
        <taxon>Rhodoblastus</taxon>
    </lineage>
</organism>
<dbReference type="EMBL" id="JAIVFP010000002">
    <property type="protein sequence ID" value="MCI4684941.1"/>
    <property type="molecule type" value="Genomic_DNA"/>
</dbReference>
<accession>A0ABS9ZBM6</accession>
<evidence type="ECO:0000313" key="2">
    <source>
        <dbReference type="Proteomes" id="UP001139104"/>
    </source>
</evidence>
<proteinExistence type="predicted"/>
<gene>
    <name evidence="1" type="ORF">K2U94_19575</name>
</gene>
<name>A0ABS9ZBM6_9HYPH</name>